<dbReference type="EMBL" id="PXVD01000013">
    <property type="protein sequence ID" value="MDJ1371508.1"/>
    <property type="molecule type" value="Genomic_DNA"/>
</dbReference>
<feature type="transmembrane region" description="Helical" evidence="2">
    <location>
        <begin position="215"/>
        <end position="238"/>
    </location>
</feature>
<dbReference type="Pfam" id="PF01841">
    <property type="entry name" value="Transglut_core"/>
    <property type="match status" value="1"/>
</dbReference>
<keyword evidence="2" id="KW-0812">Transmembrane</keyword>
<dbReference type="InterPro" id="IPR002931">
    <property type="entry name" value="Transglutaminase-like"/>
</dbReference>
<reference evidence="4" key="2">
    <citation type="journal article" date="2022" name="Sci. Rep.">
        <title>In silico prediction of the enzymes involved in the degradation of the herbicide molinate by Gulosibacter molinativorax ON4T.</title>
        <authorList>
            <person name="Lopes A.R."/>
            <person name="Bunin E."/>
            <person name="Viana A.T."/>
            <person name="Froufe H."/>
            <person name="Munoz-Merida A."/>
            <person name="Pinho D."/>
            <person name="Figueiredo J."/>
            <person name="Barroso C."/>
            <person name="Vaz-Moreira I."/>
            <person name="Bellanger X."/>
            <person name="Egas C."/>
            <person name="Nunes O.C."/>
        </authorList>
    </citation>
    <scope>NUCLEOTIDE SEQUENCE</scope>
    <source>
        <strain evidence="4">ON4</strain>
    </source>
</reference>
<proteinExistence type="predicted"/>
<dbReference type="SUPFAM" id="SSF54001">
    <property type="entry name" value="Cysteine proteinases"/>
    <property type="match status" value="1"/>
</dbReference>
<feature type="transmembrane region" description="Helical" evidence="2">
    <location>
        <begin position="623"/>
        <end position="648"/>
    </location>
</feature>
<keyword evidence="2" id="KW-1133">Transmembrane helix</keyword>
<dbReference type="Pfam" id="PF11992">
    <property type="entry name" value="TgpA_N"/>
    <property type="match status" value="1"/>
</dbReference>
<feature type="transmembrane region" description="Helical" evidence="2">
    <location>
        <begin position="16"/>
        <end position="35"/>
    </location>
</feature>
<evidence type="ECO:0000313" key="4">
    <source>
        <dbReference type="EMBL" id="MDJ1371508.1"/>
    </source>
</evidence>
<evidence type="ECO:0000256" key="1">
    <source>
        <dbReference type="SAM" id="MobiDB-lite"/>
    </source>
</evidence>
<feature type="domain" description="Transglutaminase-like" evidence="3">
    <location>
        <begin position="482"/>
        <end position="557"/>
    </location>
</feature>
<evidence type="ECO:0000259" key="3">
    <source>
        <dbReference type="SMART" id="SM00460"/>
    </source>
</evidence>
<evidence type="ECO:0000256" key="2">
    <source>
        <dbReference type="SAM" id="Phobius"/>
    </source>
</evidence>
<comment type="caution">
    <text evidence="4">The sequence shown here is derived from an EMBL/GenBank/DDBJ whole genome shotgun (WGS) entry which is preliminary data.</text>
</comment>
<dbReference type="Proteomes" id="UP001170379">
    <property type="component" value="Unassembled WGS sequence"/>
</dbReference>
<dbReference type="SMART" id="SM00460">
    <property type="entry name" value="TGc"/>
    <property type="match status" value="1"/>
</dbReference>
<feature type="transmembrane region" description="Helical" evidence="2">
    <location>
        <begin position="150"/>
        <end position="168"/>
    </location>
</feature>
<feature type="transmembrane region" description="Helical" evidence="2">
    <location>
        <begin position="174"/>
        <end position="194"/>
    </location>
</feature>
<sequence length="779" mass="83029">MGHPATIRGGGMNNRGSWNVTIGLMLLMCSGALLATPVMSSGGWLLPAMITMVVLLAITQATRQFSDSRLLSVLVGLVVLGIASIVLAQPTGVLDVFGAVGRQVTGLVEQLPSDQPPLRETPATVFVVSLLCGLLALIADVLANVLRVPAAALIAVVPMVAVPIAVGLPAASWWYWLLFAALTVLYLYLSYRWLKQIEDDERSSRGHSVEGRGMGGFFGAISTGGVTVITALLIAMLAPGPTGLWWGANGANTSISTNRVNPIIDLGDDLRRDSPVEVLRYATSQTQGQLPYLSLVTLSAIGADTEWQPGEFVSDGPAVGSDLPLPSELGSAPDTVTVNTNVVMEQGVSAYLPHPASPLRLGAVEGEYGWNEETGDIRNLQDEALAQSFHVDSVLPRPSEDAILAATPPEGTDFAPYLELPNDPALEQIRATMDQVVDPGATPYQKALQLQAWFTEGAFDYSELAPVEGGYDGTGLEVITKFLEMRSGYCVHFSSAMAVMGRLLDIPTRIQVGFTPGTYTSVNDIGQPVYSVTTDNMHAWTEFWVDGYGWVPFETTPSSGIGETQVAQVEEGGEDAQQPEESVAPMPTESPQDGSSTPEPTEATPTPEPTDAAEDVSGSANGFAWTGTTIVAVVALGVLLILAVLAIAPRLLRTRVRKQREATVRGGAPDSAAIAWQELLDTAADLRLRLPRGRTTATLTRRLIALMGLEPDSGAAASLRRLGSALDAETFSDPEQPDRQPVSWDDVEIVQEGMVEHASDADVRRATWFPASIVSRWRK</sequence>
<dbReference type="InterPro" id="IPR021878">
    <property type="entry name" value="TgpA_N"/>
</dbReference>
<dbReference type="InterPro" id="IPR052901">
    <property type="entry name" value="Bact_TGase-like"/>
</dbReference>
<feature type="transmembrane region" description="Helical" evidence="2">
    <location>
        <begin position="41"/>
        <end position="58"/>
    </location>
</feature>
<dbReference type="PANTHER" id="PTHR42736:SF1">
    <property type="entry name" value="PROTEIN-GLUTAMINE GAMMA-GLUTAMYLTRANSFERASE"/>
    <property type="match status" value="1"/>
</dbReference>
<name>A0ABT7C8H9_9MICO</name>
<feature type="transmembrane region" description="Helical" evidence="2">
    <location>
        <begin position="70"/>
        <end position="88"/>
    </location>
</feature>
<gene>
    <name evidence="4" type="ORF">C7K25_09035</name>
</gene>
<feature type="region of interest" description="Disordered" evidence="1">
    <location>
        <begin position="568"/>
        <end position="618"/>
    </location>
</feature>
<keyword evidence="2" id="KW-0472">Membrane</keyword>
<accession>A0ABT7C8H9</accession>
<keyword evidence="5" id="KW-1185">Reference proteome</keyword>
<organism evidence="4 5">
    <name type="scientific">Gulosibacter molinativorax</name>
    <dbReference type="NCBI Taxonomy" id="256821"/>
    <lineage>
        <taxon>Bacteria</taxon>
        <taxon>Bacillati</taxon>
        <taxon>Actinomycetota</taxon>
        <taxon>Actinomycetes</taxon>
        <taxon>Micrococcales</taxon>
        <taxon>Microbacteriaceae</taxon>
        <taxon>Gulosibacter</taxon>
    </lineage>
</organism>
<feature type="transmembrane region" description="Helical" evidence="2">
    <location>
        <begin position="123"/>
        <end position="143"/>
    </location>
</feature>
<reference evidence="4" key="1">
    <citation type="submission" date="2018-03" db="EMBL/GenBank/DDBJ databases">
        <authorList>
            <person name="Nunes O.C."/>
            <person name="Lopes A.R."/>
            <person name="Froufe H."/>
            <person name="Munoz-Merida A."/>
            <person name="Barroso C."/>
            <person name="Egas C."/>
        </authorList>
    </citation>
    <scope>NUCLEOTIDE SEQUENCE</scope>
    <source>
        <strain evidence="4">ON4</strain>
    </source>
</reference>
<dbReference type="PANTHER" id="PTHR42736">
    <property type="entry name" value="PROTEIN-GLUTAMINE GAMMA-GLUTAMYLTRANSFERASE"/>
    <property type="match status" value="1"/>
</dbReference>
<dbReference type="Gene3D" id="3.10.620.30">
    <property type="match status" value="1"/>
</dbReference>
<dbReference type="InterPro" id="IPR038765">
    <property type="entry name" value="Papain-like_cys_pep_sf"/>
</dbReference>
<evidence type="ECO:0000313" key="5">
    <source>
        <dbReference type="Proteomes" id="UP001170379"/>
    </source>
</evidence>
<protein>
    <recommendedName>
        <fullName evidence="3">Transglutaminase-like domain-containing protein</fullName>
    </recommendedName>
</protein>